<dbReference type="GO" id="GO:0005524">
    <property type="term" value="F:ATP binding"/>
    <property type="evidence" value="ECO:0007669"/>
    <property type="project" value="UniProtKB-KW"/>
</dbReference>
<dbReference type="GO" id="GO:0006298">
    <property type="term" value="P:mismatch repair"/>
    <property type="evidence" value="ECO:0007669"/>
    <property type="project" value="InterPro"/>
</dbReference>
<reference evidence="5" key="1">
    <citation type="submission" date="2021-04" db="EMBL/GenBank/DDBJ databases">
        <title>Proteiniclasticum sedimins sp. nov., an obligate anaerobic bacterium isolated from anaerobic sludge.</title>
        <authorList>
            <person name="Liu J."/>
        </authorList>
    </citation>
    <scope>NUCLEOTIDE SEQUENCE</scope>
    <source>
        <strain evidence="5">BAD-10</strain>
    </source>
</reference>
<keyword evidence="2" id="KW-0067">ATP-binding</keyword>
<feature type="domain" description="DNA mismatch repair proteins mutS family" evidence="4">
    <location>
        <begin position="276"/>
        <end position="479"/>
    </location>
</feature>
<dbReference type="SUPFAM" id="SSF48334">
    <property type="entry name" value="DNA repair protein MutS, domain III"/>
    <property type="match status" value="1"/>
</dbReference>
<name>A0A941CSE7_9CLOT</name>
<dbReference type="InterPro" id="IPR036187">
    <property type="entry name" value="DNA_mismatch_repair_MutS_sf"/>
</dbReference>
<dbReference type="PANTHER" id="PTHR11361">
    <property type="entry name" value="DNA MISMATCH REPAIR PROTEIN MUTS FAMILY MEMBER"/>
    <property type="match status" value="1"/>
</dbReference>
<dbReference type="SUPFAM" id="SSF52540">
    <property type="entry name" value="P-loop containing nucleoside triphosphate hydrolases"/>
    <property type="match status" value="1"/>
</dbReference>
<dbReference type="AlphaFoldDB" id="A0A941CSE7"/>
<keyword evidence="3" id="KW-0238">DNA-binding</keyword>
<dbReference type="Pfam" id="PF00488">
    <property type="entry name" value="MutS_V"/>
    <property type="match status" value="1"/>
</dbReference>
<dbReference type="EMBL" id="JAGSCS010000029">
    <property type="protein sequence ID" value="MBR0577367.1"/>
    <property type="molecule type" value="Genomic_DNA"/>
</dbReference>
<organism evidence="5 6">
    <name type="scientific">Proteiniclasticum sediminis</name>
    <dbReference type="NCBI Taxonomy" id="2804028"/>
    <lineage>
        <taxon>Bacteria</taxon>
        <taxon>Bacillati</taxon>
        <taxon>Bacillota</taxon>
        <taxon>Clostridia</taxon>
        <taxon>Eubacteriales</taxon>
        <taxon>Clostridiaceae</taxon>
        <taxon>Proteiniclasticum</taxon>
    </lineage>
</organism>
<evidence type="ECO:0000313" key="5">
    <source>
        <dbReference type="EMBL" id="MBR0577367.1"/>
    </source>
</evidence>
<dbReference type="RefSeq" id="WP_211802763.1">
    <property type="nucleotide sequence ID" value="NZ_JAGSCS010000029.1"/>
</dbReference>
<evidence type="ECO:0000313" key="6">
    <source>
        <dbReference type="Proteomes" id="UP000675379"/>
    </source>
</evidence>
<comment type="caution">
    <text evidence="5">The sequence shown here is derived from an EMBL/GenBank/DDBJ whole genome shotgun (WGS) entry which is preliminary data.</text>
</comment>
<accession>A0A941CSE7</accession>
<dbReference type="Gene3D" id="3.40.50.300">
    <property type="entry name" value="P-loop containing nucleotide triphosphate hydrolases"/>
    <property type="match status" value="1"/>
</dbReference>
<sequence>MKFSPRERQALGLSYILERLSPLTPYGRELKRELQPLGSLEAVQGELRRVDTVKTRLPHWGSAVDRLLEVLAEFKDIRGSLDRLDQGEVLTDLELFELKMCALLLQDLGVLLDILDWRDEELHPLPEVLRLLDPENTALRTFHLYDGYSGELAQIRKKKRMLEEEIRRCPEEEKIPLFQHRRQVVREEEEEEYEVRAMLSAKLAPHTARYGENLRALGRLDFLLAKGLLAREGKTVLPVMESSGMLELQEGLNPYVSALLAEQGKTFQPVTLTLLPGSTVVTGANMGGKSVTLRTLVLNATLAGWGILPYARDFRLPYFQAIFWVAEDLEDLERGLSSFGGEILRLKEILRSLGKRPSLVVLDEPARGTNPQEGASLVTGLLRYFQAREDLLLVTTHYEIPRWEGVKRLRVKGLQEAKLETFSTGNPQEERELIAQISSLMDYRLEEDEEDVPGRDALRIAKILGLPEEIFADIEINMKGNKG</sequence>
<dbReference type="GO" id="GO:0140664">
    <property type="term" value="F:ATP-dependent DNA damage sensor activity"/>
    <property type="evidence" value="ECO:0007669"/>
    <property type="project" value="InterPro"/>
</dbReference>
<gene>
    <name evidence="5" type="ORF">KCG48_13705</name>
</gene>
<proteinExistence type="predicted"/>
<evidence type="ECO:0000256" key="1">
    <source>
        <dbReference type="ARBA" id="ARBA00022741"/>
    </source>
</evidence>
<keyword evidence="6" id="KW-1185">Reference proteome</keyword>
<evidence type="ECO:0000256" key="2">
    <source>
        <dbReference type="ARBA" id="ARBA00022840"/>
    </source>
</evidence>
<protein>
    <recommendedName>
        <fullName evidence="4">DNA mismatch repair proteins mutS family domain-containing protein</fullName>
    </recommendedName>
</protein>
<dbReference type="SMART" id="SM00534">
    <property type="entry name" value="MUTSac"/>
    <property type="match status" value="1"/>
</dbReference>
<keyword evidence="1" id="KW-0547">Nucleotide-binding</keyword>
<evidence type="ECO:0000256" key="3">
    <source>
        <dbReference type="ARBA" id="ARBA00023125"/>
    </source>
</evidence>
<dbReference type="InterPro" id="IPR045076">
    <property type="entry name" value="MutS"/>
</dbReference>
<evidence type="ECO:0000259" key="4">
    <source>
        <dbReference type="SMART" id="SM00534"/>
    </source>
</evidence>
<dbReference type="GO" id="GO:0030983">
    <property type="term" value="F:mismatched DNA binding"/>
    <property type="evidence" value="ECO:0007669"/>
    <property type="project" value="InterPro"/>
</dbReference>
<dbReference type="InterPro" id="IPR027417">
    <property type="entry name" value="P-loop_NTPase"/>
</dbReference>
<dbReference type="InterPro" id="IPR000432">
    <property type="entry name" value="DNA_mismatch_repair_MutS_C"/>
</dbReference>
<dbReference type="PANTHER" id="PTHR11361:SF14">
    <property type="entry name" value="DNA MISMATCH REPAIR PROTEIN MUTS, TYPE 2"/>
    <property type="match status" value="1"/>
</dbReference>
<dbReference type="Proteomes" id="UP000675379">
    <property type="component" value="Unassembled WGS sequence"/>
</dbReference>